<dbReference type="InterPro" id="IPR012337">
    <property type="entry name" value="RNaseH-like_sf"/>
</dbReference>
<protein>
    <submittedName>
        <fullName evidence="1">Uncharacterized protein</fullName>
    </submittedName>
</protein>
<sequence>MPAELKAMIPPLTQTIGSTKQDTSNIKQTTGIITTTTALPGGNASPAPAPALQRAVSWARVAATQAIPPQLAQTIPSSTSATERDRMVIIKIRDPDISSHLRSQKPKELKNIMNSALKEQTNINTQQVRVVAAKQLKSGDIAVYTTTGKERGILQQFTEDWVRVWGKEAQVAVPTYDVLVHGVQTKSMDLAHMTKAMRLLQAENAPRMPRAEIKYIGWLTKREDFGSYQPIAAAQDELFDWTEKMLIKDGGVRWNSTYLMLKRAKLLRRAIELFQKDHNELEDDEDGGYSVGEDRLTKDDWEEIDRFLLILEPITFATKYLEGNPGVSEFGSLWAIFPALNMLSEQIDLAINDTKDEPESYFKSGILMGKQKLDRY</sequence>
<reference evidence="1 2" key="1">
    <citation type="submission" date="2017-03" db="EMBL/GenBank/DDBJ databases">
        <title>Genomes of endolithic fungi from Antarctica.</title>
        <authorList>
            <person name="Coleine C."/>
            <person name="Masonjones S."/>
            <person name="Stajich J.E."/>
        </authorList>
    </citation>
    <scope>NUCLEOTIDE SEQUENCE [LARGE SCALE GENOMIC DNA]</scope>
    <source>
        <strain evidence="1 2">CCFEE 5187</strain>
    </source>
</reference>
<dbReference type="EMBL" id="NAJN01001511">
    <property type="protein sequence ID" value="TKA62742.1"/>
    <property type="molecule type" value="Genomic_DNA"/>
</dbReference>
<accession>A0A4U0WIB3</accession>
<proteinExistence type="predicted"/>
<keyword evidence="2" id="KW-1185">Reference proteome</keyword>
<dbReference type="AlphaFoldDB" id="A0A4U0WIB3"/>
<comment type="caution">
    <text evidence="1">The sequence shown here is derived from an EMBL/GenBank/DDBJ whole genome shotgun (WGS) entry which is preliminary data.</text>
</comment>
<dbReference type="Proteomes" id="UP000308768">
    <property type="component" value="Unassembled WGS sequence"/>
</dbReference>
<organism evidence="1 2">
    <name type="scientific">Cryomyces minteri</name>
    <dbReference type="NCBI Taxonomy" id="331657"/>
    <lineage>
        <taxon>Eukaryota</taxon>
        <taxon>Fungi</taxon>
        <taxon>Dikarya</taxon>
        <taxon>Ascomycota</taxon>
        <taxon>Pezizomycotina</taxon>
        <taxon>Dothideomycetes</taxon>
        <taxon>Dothideomycetes incertae sedis</taxon>
        <taxon>Cryomyces</taxon>
    </lineage>
</organism>
<dbReference type="OrthoDB" id="3933142at2759"/>
<dbReference type="STRING" id="331657.A0A4U0WIB3"/>
<evidence type="ECO:0000313" key="1">
    <source>
        <dbReference type="EMBL" id="TKA62742.1"/>
    </source>
</evidence>
<name>A0A4U0WIB3_9PEZI</name>
<evidence type="ECO:0000313" key="2">
    <source>
        <dbReference type="Proteomes" id="UP000308768"/>
    </source>
</evidence>
<dbReference type="SUPFAM" id="SSF53098">
    <property type="entry name" value="Ribonuclease H-like"/>
    <property type="match status" value="1"/>
</dbReference>
<gene>
    <name evidence="1" type="ORF">B0A49_13259</name>
</gene>